<dbReference type="RefSeq" id="WP_123435218.1">
    <property type="nucleotide sequence ID" value="NZ_MOBK01000009.1"/>
</dbReference>
<reference evidence="1 2" key="1">
    <citation type="submission" date="2016-10" db="EMBL/GenBank/DDBJ databases">
        <title>Comparative genome analysis of multiple Pseudomonas spp. focuses on biocontrol and plant growth promoting traits.</title>
        <authorList>
            <person name="Tao X.-Y."/>
            <person name="Taylor C.G."/>
        </authorList>
    </citation>
    <scope>NUCLEOTIDE SEQUENCE [LARGE SCALE GENOMIC DNA]</scope>
    <source>
        <strain evidence="1 2">38D7</strain>
    </source>
</reference>
<dbReference type="AlphaFoldDB" id="A0A423HXL7"/>
<name>A0A423HXL7_9PSED</name>
<accession>A0A423HXL7</accession>
<gene>
    <name evidence="1" type="ORF">BK660_21880</name>
</gene>
<proteinExistence type="predicted"/>
<evidence type="ECO:0000313" key="2">
    <source>
        <dbReference type="Proteomes" id="UP000285636"/>
    </source>
</evidence>
<comment type="caution">
    <text evidence="1">The sequence shown here is derived from an EMBL/GenBank/DDBJ whole genome shotgun (WGS) entry which is preliminary data.</text>
</comment>
<evidence type="ECO:0000313" key="1">
    <source>
        <dbReference type="EMBL" id="RON17942.1"/>
    </source>
</evidence>
<protein>
    <submittedName>
        <fullName evidence="1">Uncharacterized protein</fullName>
    </submittedName>
</protein>
<dbReference type="EMBL" id="MOBK01000009">
    <property type="protein sequence ID" value="RON17942.1"/>
    <property type="molecule type" value="Genomic_DNA"/>
</dbReference>
<dbReference type="Proteomes" id="UP000285636">
    <property type="component" value="Unassembled WGS sequence"/>
</dbReference>
<organism evidence="1 2">
    <name type="scientific">Pseudomonas brassicacearum</name>
    <dbReference type="NCBI Taxonomy" id="930166"/>
    <lineage>
        <taxon>Bacteria</taxon>
        <taxon>Pseudomonadati</taxon>
        <taxon>Pseudomonadota</taxon>
        <taxon>Gammaproteobacteria</taxon>
        <taxon>Pseudomonadales</taxon>
        <taxon>Pseudomonadaceae</taxon>
        <taxon>Pseudomonas</taxon>
    </lineage>
</organism>
<sequence>MAALEERIYEGNRAKECLENEAFIWAFEGIEQELTEAWRTSPARDAEGREKIYLSLQLLTKLKATITHSLETGKLADLELQHKKTLADRAKEILRF</sequence>